<gene>
    <name evidence="1" type="ORF">BUTYVIB_02178</name>
</gene>
<sequence>MEISMIDFDEEIRKFQPSLEVDEAEDAIYRNNTTDVTEVIDKIIREITDK</sequence>
<reference evidence="1 2" key="1">
    <citation type="submission" date="2010-02" db="EMBL/GenBank/DDBJ databases">
        <authorList>
            <person name="Weinstock G."/>
            <person name="Sodergren E."/>
            <person name="Clifton S."/>
            <person name="Fulton L."/>
            <person name="Fulton B."/>
            <person name="Courtney L."/>
            <person name="Fronick C."/>
            <person name="Harrison M."/>
            <person name="Strong C."/>
            <person name="Farmer C."/>
            <person name="Delahaunty K."/>
            <person name="Markovic C."/>
            <person name="Hall O."/>
            <person name="Minx P."/>
            <person name="Tomlinson C."/>
            <person name="Mitreva M."/>
            <person name="Nelson J."/>
            <person name="Hou S."/>
            <person name="Wollam A."/>
            <person name="Pepin K.H."/>
            <person name="Johnson M."/>
            <person name="Bhonagiri V."/>
            <person name="Zhang X."/>
            <person name="Suruliraj S."/>
            <person name="Warren W."/>
            <person name="Chinwalla A."/>
            <person name="Mardis E.R."/>
            <person name="Wilson R.K."/>
        </authorList>
    </citation>
    <scope>NUCLEOTIDE SEQUENCE [LARGE SCALE GENOMIC DNA]</scope>
    <source>
        <strain evidence="1 2">DSM 2876</strain>
    </source>
</reference>
<dbReference type="Proteomes" id="UP000006238">
    <property type="component" value="Unassembled WGS sequence"/>
</dbReference>
<dbReference type="EMBL" id="ABWN01000037">
    <property type="protein sequence ID" value="EFF67613.1"/>
    <property type="molecule type" value="Genomic_DNA"/>
</dbReference>
<name>D4S256_9FIRM</name>
<evidence type="ECO:0000313" key="1">
    <source>
        <dbReference type="EMBL" id="EFF67613.1"/>
    </source>
</evidence>
<protein>
    <submittedName>
        <fullName evidence="1">Uncharacterized protein</fullName>
    </submittedName>
</protein>
<proteinExistence type="predicted"/>
<evidence type="ECO:0000313" key="2">
    <source>
        <dbReference type="Proteomes" id="UP000006238"/>
    </source>
</evidence>
<keyword evidence="2" id="KW-1185">Reference proteome</keyword>
<organism evidence="1 2">
    <name type="scientific">Eshraghiella crossota DSM 2876</name>
    <dbReference type="NCBI Taxonomy" id="511680"/>
    <lineage>
        <taxon>Bacteria</taxon>
        <taxon>Bacillati</taxon>
        <taxon>Bacillota</taxon>
        <taxon>Clostridia</taxon>
        <taxon>Lachnospirales</taxon>
        <taxon>Lachnospiraceae</taxon>
        <taxon>Eshraghiella</taxon>
    </lineage>
</organism>
<dbReference type="AlphaFoldDB" id="D4S256"/>
<accession>D4S256</accession>
<dbReference type="HOGENOM" id="CLU_208372_0_0_9"/>
<comment type="caution">
    <text evidence="1">The sequence shown here is derived from an EMBL/GenBank/DDBJ whole genome shotgun (WGS) entry which is preliminary data.</text>
</comment>